<keyword evidence="1" id="KW-0175">Coiled coil</keyword>
<gene>
    <name evidence="4" type="ORF">ACGRVM_05665</name>
</gene>
<accession>A0ABW7I5S4</accession>
<organism evidence="4 5">
    <name type="scientific">Roseovarius aquimarinus</name>
    <dbReference type="NCBI Taxonomy" id="1229156"/>
    <lineage>
        <taxon>Bacteria</taxon>
        <taxon>Pseudomonadati</taxon>
        <taxon>Pseudomonadota</taxon>
        <taxon>Alphaproteobacteria</taxon>
        <taxon>Rhodobacterales</taxon>
        <taxon>Roseobacteraceae</taxon>
        <taxon>Roseovarius</taxon>
    </lineage>
</organism>
<proteinExistence type="predicted"/>
<protein>
    <submittedName>
        <fullName evidence="4">FliH/SctL family protein</fullName>
    </submittedName>
</protein>
<name>A0ABW7I5S4_9RHOB</name>
<feature type="coiled-coil region" evidence="1">
    <location>
        <begin position="139"/>
        <end position="166"/>
    </location>
</feature>
<dbReference type="EMBL" id="JBIHMM010000001">
    <property type="protein sequence ID" value="MFH0253368.1"/>
    <property type="molecule type" value="Genomic_DNA"/>
</dbReference>
<sequence length="283" mass="29417">MSALPRPADPATQIEAHETVDASGAPAPITPEALLALVRGAAGTFKRADILPTPEAASAPQEAPAFRPRPVAVVPEPALTPAEPEESKSQTAAAKPPSGFTPAPAPAAFDIEAERSAAWAEGHAAGLAERDAAVAAARAEALSEAREAAAREAEEARDLMAAAAARLDMGGAEMLDDLTARLADAVRRLASERAGGRIDETPRPFLRRMERMVREIAAGAASAKLMLNPADLVAIKPHIKGFSPLAKLALAPDPTLGRGDMRLRMDDITFSDAIAERENGSLA</sequence>
<dbReference type="Proteomes" id="UP001607157">
    <property type="component" value="Unassembled WGS sequence"/>
</dbReference>
<comment type="caution">
    <text evidence="4">The sequence shown here is derived from an EMBL/GenBank/DDBJ whole genome shotgun (WGS) entry which is preliminary data.</text>
</comment>
<dbReference type="Pfam" id="PF02108">
    <property type="entry name" value="FliH"/>
    <property type="match status" value="1"/>
</dbReference>
<feature type="domain" description="Flagellar assembly protein FliH/Type III secretion system HrpE" evidence="3">
    <location>
        <begin position="158"/>
        <end position="265"/>
    </location>
</feature>
<evidence type="ECO:0000256" key="2">
    <source>
        <dbReference type="SAM" id="MobiDB-lite"/>
    </source>
</evidence>
<evidence type="ECO:0000313" key="5">
    <source>
        <dbReference type="Proteomes" id="UP001607157"/>
    </source>
</evidence>
<dbReference type="InterPro" id="IPR018035">
    <property type="entry name" value="Flagellar_FliH/T3SS_HrpE"/>
</dbReference>
<evidence type="ECO:0000256" key="1">
    <source>
        <dbReference type="SAM" id="Coils"/>
    </source>
</evidence>
<keyword evidence="5" id="KW-1185">Reference proteome</keyword>
<evidence type="ECO:0000313" key="4">
    <source>
        <dbReference type="EMBL" id="MFH0253368.1"/>
    </source>
</evidence>
<evidence type="ECO:0000259" key="3">
    <source>
        <dbReference type="Pfam" id="PF02108"/>
    </source>
</evidence>
<feature type="region of interest" description="Disordered" evidence="2">
    <location>
        <begin position="1"/>
        <end position="27"/>
    </location>
</feature>
<feature type="region of interest" description="Disordered" evidence="2">
    <location>
        <begin position="79"/>
        <end position="105"/>
    </location>
</feature>
<reference evidence="4 5" key="1">
    <citation type="submission" date="2024-10" db="EMBL/GenBank/DDBJ databases">
        <authorList>
            <person name="Yang X.-N."/>
        </authorList>
    </citation>
    <scope>NUCLEOTIDE SEQUENCE [LARGE SCALE GENOMIC DNA]</scope>
    <source>
        <strain evidence="4 5">CAU 1059</strain>
    </source>
</reference>
<dbReference type="RefSeq" id="WP_377167783.1">
    <property type="nucleotide sequence ID" value="NZ_JBHTJC010000001.1"/>
</dbReference>